<comment type="subcellular location">
    <subcellularLocation>
        <location evidence="1">Endoplasmic reticulum</location>
    </subcellularLocation>
</comment>
<organism evidence="8 9">
    <name type="scientific">Plectosphaerella plurivora</name>
    <dbReference type="NCBI Taxonomy" id="936078"/>
    <lineage>
        <taxon>Eukaryota</taxon>
        <taxon>Fungi</taxon>
        <taxon>Dikarya</taxon>
        <taxon>Ascomycota</taxon>
        <taxon>Pezizomycotina</taxon>
        <taxon>Sordariomycetes</taxon>
        <taxon>Hypocreomycetidae</taxon>
        <taxon>Glomerellales</taxon>
        <taxon>Plectosphaerellaceae</taxon>
        <taxon>Plectosphaerella</taxon>
    </lineage>
</organism>
<gene>
    <name evidence="8" type="ORF">F5X68DRAFT_51377</name>
</gene>
<feature type="region of interest" description="Disordered" evidence="5">
    <location>
        <begin position="858"/>
        <end position="941"/>
    </location>
</feature>
<evidence type="ECO:0000256" key="5">
    <source>
        <dbReference type="SAM" id="MobiDB-lite"/>
    </source>
</evidence>
<feature type="signal peptide" evidence="6">
    <location>
        <begin position="1"/>
        <end position="20"/>
    </location>
</feature>
<evidence type="ECO:0000313" key="9">
    <source>
        <dbReference type="Proteomes" id="UP000770015"/>
    </source>
</evidence>
<evidence type="ECO:0000256" key="4">
    <source>
        <dbReference type="ARBA" id="ARBA00022927"/>
    </source>
</evidence>
<evidence type="ECO:0000256" key="6">
    <source>
        <dbReference type="SAM" id="SignalP"/>
    </source>
</evidence>
<dbReference type="GO" id="GO:0015031">
    <property type="term" value="P:protein transport"/>
    <property type="evidence" value="ECO:0007669"/>
    <property type="project" value="UniProtKB-KW"/>
</dbReference>
<comment type="caution">
    <text evidence="8">The sequence shown here is derived from an EMBL/GenBank/DDBJ whole genome shotgun (WGS) entry which is preliminary data.</text>
</comment>
<dbReference type="InterPro" id="IPR013244">
    <property type="entry name" value="Sec39_domain"/>
</dbReference>
<feature type="region of interest" description="Disordered" evidence="5">
    <location>
        <begin position="807"/>
        <end position="831"/>
    </location>
</feature>
<dbReference type="Proteomes" id="UP000770015">
    <property type="component" value="Unassembled WGS sequence"/>
</dbReference>
<accession>A0A9P9A7M2</accession>
<feature type="domain" description="Sec39" evidence="7">
    <location>
        <begin position="11"/>
        <end position="792"/>
    </location>
</feature>
<dbReference type="EMBL" id="JAGSXJ010000032">
    <property type="protein sequence ID" value="KAH6669113.1"/>
    <property type="molecule type" value="Genomic_DNA"/>
</dbReference>
<reference evidence="8" key="1">
    <citation type="journal article" date="2021" name="Nat. Commun.">
        <title>Genetic determinants of endophytism in the Arabidopsis root mycobiome.</title>
        <authorList>
            <person name="Mesny F."/>
            <person name="Miyauchi S."/>
            <person name="Thiergart T."/>
            <person name="Pickel B."/>
            <person name="Atanasova L."/>
            <person name="Karlsson M."/>
            <person name="Huettel B."/>
            <person name="Barry K.W."/>
            <person name="Haridas S."/>
            <person name="Chen C."/>
            <person name="Bauer D."/>
            <person name="Andreopoulos W."/>
            <person name="Pangilinan J."/>
            <person name="LaButti K."/>
            <person name="Riley R."/>
            <person name="Lipzen A."/>
            <person name="Clum A."/>
            <person name="Drula E."/>
            <person name="Henrissat B."/>
            <person name="Kohler A."/>
            <person name="Grigoriev I.V."/>
            <person name="Martin F.M."/>
            <person name="Hacquard S."/>
        </authorList>
    </citation>
    <scope>NUCLEOTIDE SEQUENCE</scope>
    <source>
        <strain evidence="8">MPI-SDFR-AT-0117</strain>
    </source>
</reference>
<dbReference type="OrthoDB" id="3434013at2759"/>
<proteinExistence type="predicted"/>
<dbReference type="PANTHER" id="PTHR40787:SF3">
    <property type="entry name" value="PROTEIN TRANSPORT PROTEIN SEC39"/>
    <property type="match status" value="1"/>
</dbReference>
<feature type="compositionally biased region" description="Basic and acidic residues" evidence="5">
    <location>
        <begin position="894"/>
        <end position="909"/>
    </location>
</feature>
<dbReference type="AlphaFoldDB" id="A0A9P9A7M2"/>
<name>A0A9P9A7M2_9PEZI</name>
<dbReference type="GO" id="GO:0006890">
    <property type="term" value="P:retrograde vesicle-mediated transport, Golgi to endoplasmic reticulum"/>
    <property type="evidence" value="ECO:0007669"/>
    <property type="project" value="InterPro"/>
</dbReference>
<dbReference type="GO" id="GO:0005783">
    <property type="term" value="C:endoplasmic reticulum"/>
    <property type="evidence" value="ECO:0007669"/>
    <property type="project" value="UniProtKB-SubCell"/>
</dbReference>
<evidence type="ECO:0000256" key="3">
    <source>
        <dbReference type="ARBA" id="ARBA00022824"/>
    </source>
</evidence>
<keyword evidence="3" id="KW-0256">Endoplasmic reticulum</keyword>
<keyword evidence="2" id="KW-0813">Transport</keyword>
<feature type="chain" id="PRO_5040495738" evidence="6">
    <location>
        <begin position="21"/>
        <end position="941"/>
    </location>
</feature>
<dbReference type="Pfam" id="PF08314">
    <property type="entry name" value="Sec39"/>
    <property type="match status" value="1"/>
</dbReference>
<dbReference type="PANTHER" id="PTHR40787">
    <property type="entry name" value="SECRETED PROTEIN"/>
    <property type="match status" value="1"/>
</dbReference>
<feature type="compositionally biased region" description="Polar residues" evidence="5">
    <location>
        <begin position="928"/>
        <end position="941"/>
    </location>
</feature>
<keyword evidence="6" id="KW-0732">Signal</keyword>
<protein>
    <submittedName>
        <fullName evidence="8">Sec39 domain-containing protein</fullName>
    </submittedName>
</protein>
<evidence type="ECO:0000313" key="8">
    <source>
        <dbReference type="EMBL" id="KAH6669113.1"/>
    </source>
</evidence>
<evidence type="ECO:0000259" key="7">
    <source>
        <dbReference type="Pfam" id="PF08314"/>
    </source>
</evidence>
<evidence type="ECO:0000256" key="2">
    <source>
        <dbReference type="ARBA" id="ARBA00022448"/>
    </source>
</evidence>
<evidence type="ECO:0000256" key="1">
    <source>
        <dbReference type="ARBA" id="ARBA00004240"/>
    </source>
</evidence>
<keyword evidence="9" id="KW-1185">Reference proteome</keyword>
<keyword evidence="4" id="KW-0653">Protein transport</keyword>
<sequence length="941" mass="103536">MTFVLSPQKVILLAVHLAASSDIDNLACLTSQHPKVLHKDLVLRILLTYLPETTPSSEYTSFLQELASGELAPRQQLDVDTSDPGDISDDEAARRVRKLHLLQLAIPDAQAGGEDDSITKFLFRRAYRVDEEAGMLTQLPFLLTPFLAHTPDIRTWMLSSLMPLIRRNYEYYTNNGIPYTLAEFQRLPDAVAVMALLSQTGSGSDYTSVGRDLRGLVGPWLQNDARWLSAASADESFRYAVTADATGDDVFCPGWEKVLEWLLEHALQSWNVAVAAVKQWDGPEDVDLGDVDSWLREEQLRYLERRYARAVLGCAYLIPDTSLEAFEGAYQMVNKTMDLLGEDDLVSLQTAAEALPSVPPLDPKLLSNSKNTTWMRDGLLHETNPLTSPSSQTVHLLHGLILSAFLLSRRGITCTVKRAGDLLFVQDEREQKSQASQLIHELASSTSNKDDESWVKARKEILWLRDWGAISDDLQQGAGVFGRLSKDYLEAEILKALLPNGNFSLARALYEDGDANLPPSILQATVVTAALNAYDNASNPNRTRGGLKKCDEIINAFPRTVNSSTPSRQRIEALLKATHAFSDYRLVLKQGEPFSPVVLRVHSDPIAIIGKVLEQNAKSYTRIQDLQEVGSNMVRSGLTLRSSSKLNAGSFHTPLPAHEEAEELSKAETRITALCIEAALREDDFETAYSFVATRLGVAQPSLSNSQNARIGDDWGWRAALEAGSYTRNPRTTRPTHLGTASGNPEIRHLEQRIDCLSAALRIAPPSQLQIILKSFRRCEEQLDYALKAEADLDAADDGDVYMPGGFGTPSGRHRRVSPAVAQPKKTQADDAPMSIFDLSRATARAASRNFSALSSLHASTGAKTAPKDTTPAQATRASTDEGDGWGDWGESDNMSHDQQRTRKRDQLRDAAMGTLTSGVGWLIGAQPQPQDGNSHNAEGR</sequence>